<reference evidence="1 2" key="1">
    <citation type="submission" date="2015-06" db="EMBL/GenBank/DDBJ databases">
        <title>Improved classification and identification of acetic acid bacteria using matrix-assisted laser desorption/ionization time-of-flight mass spectrometry; Gluconobacter nephelii and Gluconobacter uchimurae are later heterotypic synonyms of Gluconobacter japonicus and Gluconobacter oxydans, respectively.</title>
        <authorList>
            <person name="Li L."/>
            <person name="Cleenwerck I."/>
            <person name="De Vuyst L."/>
            <person name="Vandamme P."/>
        </authorList>
    </citation>
    <scope>NUCLEOTIDE SEQUENCE [LARGE SCALE GENOMIC DNA]</scope>
    <source>
        <strain evidence="1 2">LMG 1768</strain>
    </source>
</reference>
<dbReference type="PATRIC" id="fig|318683.6.peg.655"/>
<dbReference type="InterPro" id="IPR002347">
    <property type="entry name" value="SDR_fam"/>
</dbReference>
<evidence type="ECO:0000313" key="1">
    <source>
        <dbReference type="EMBL" id="KXV47865.1"/>
    </source>
</evidence>
<dbReference type="Proteomes" id="UP000075636">
    <property type="component" value="Unassembled WGS sequence"/>
</dbReference>
<dbReference type="PANTHER" id="PTHR43976:SF20">
    <property type="entry name" value="AGROPINE SYNTHESIS REDUCTASE"/>
    <property type="match status" value="1"/>
</dbReference>
<dbReference type="PANTHER" id="PTHR43976">
    <property type="entry name" value="SHORT CHAIN DEHYDROGENASE"/>
    <property type="match status" value="1"/>
</dbReference>
<dbReference type="Gene3D" id="3.40.50.720">
    <property type="entry name" value="NAD(P)-binding Rossmann-like Domain"/>
    <property type="match status" value="1"/>
</dbReference>
<dbReference type="Pfam" id="PF00106">
    <property type="entry name" value="adh_short"/>
    <property type="match status" value="1"/>
</dbReference>
<dbReference type="InterPro" id="IPR051911">
    <property type="entry name" value="SDR_oxidoreductase"/>
</dbReference>
<dbReference type="InterPro" id="IPR036291">
    <property type="entry name" value="NAD(P)-bd_dom_sf"/>
</dbReference>
<dbReference type="SUPFAM" id="SSF51735">
    <property type="entry name" value="NAD(P)-binding Rossmann-fold domains"/>
    <property type="match status" value="1"/>
</dbReference>
<organism evidence="1 2">
    <name type="scientific">Gluconobacter albidus</name>
    <dbReference type="NCBI Taxonomy" id="318683"/>
    <lineage>
        <taxon>Bacteria</taxon>
        <taxon>Pseudomonadati</taxon>
        <taxon>Pseudomonadota</taxon>
        <taxon>Alphaproteobacteria</taxon>
        <taxon>Acetobacterales</taxon>
        <taxon>Acetobacteraceae</taxon>
        <taxon>Gluconobacter</taxon>
    </lineage>
</organism>
<accession>A0A149TJ39</accession>
<proteinExistence type="predicted"/>
<evidence type="ECO:0000313" key="2">
    <source>
        <dbReference type="Proteomes" id="UP000075636"/>
    </source>
</evidence>
<dbReference type="STRING" id="318683.A0U94_00295"/>
<protein>
    <submittedName>
        <fullName evidence="1">Short-chain dehydrogenase</fullName>
    </submittedName>
</protein>
<dbReference type="PRINTS" id="PR00081">
    <property type="entry name" value="GDHRDH"/>
</dbReference>
<sequence>MNEAPASRVVMISGANRGIGKILSEQLRQTGWRVSAGVRDIASLPSGPGLFVHEFDAKRHQEKDWVDATLAHYGRIDALIANAGVMIPASIVDISDDDMDTMLTVNLRSPIRLVQAAWPFLKACKRGRVIILASLSGKRVKSALSGPYAITKHAAVALAHSIKKTGWADGIRATAVCPGFVATDMARSITSKDDAEMTQPDDIARMILAVLDLPNTANVAELSISCSEEDLY</sequence>
<dbReference type="AlphaFoldDB" id="A0A149TJ39"/>
<comment type="caution">
    <text evidence="1">The sequence shown here is derived from an EMBL/GenBank/DDBJ whole genome shotgun (WGS) entry which is preliminary data.</text>
</comment>
<gene>
    <name evidence="1" type="ORF">AD945_09280</name>
</gene>
<dbReference type="OrthoDB" id="9810734at2"/>
<dbReference type="RefSeq" id="WP_062108286.1">
    <property type="nucleotide sequence ID" value="NZ_LHZR01000107.1"/>
</dbReference>
<name>A0A149TJ39_9PROT</name>
<dbReference type="EMBL" id="LHZR01000107">
    <property type="protein sequence ID" value="KXV47865.1"/>
    <property type="molecule type" value="Genomic_DNA"/>
</dbReference>